<name>A0ACB6R0D9_9PLEO</name>
<organism evidence="1 2">
    <name type="scientific">Lindgomyces ingoldianus</name>
    <dbReference type="NCBI Taxonomy" id="673940"/>
    <lineage>
        <taxon>Eukaryota</taxon>
        <taxon>Fungi</taxon>
        <taxon>Dikarya</taxon>
        <taxon>Ascomycota</taxon>
        <taxon>Pezizomycotina</taxon>
        <taxon>Dothideomycetes</taxon>
        <taxon>Pleosporomycetidae</taxon>
        <taxon>Pleosporales</taxon>
        <taxon>Lindgomycetaceae</taxon>
        <taxon>Lindgomyces</taxon>
    </lineage>
</organism>
<gene>
    <name evidence="1" type="ORF">BDR25DRAFT_302421</name>
</gene>
<protein>
    <submittedName>
        <fullName evidence="1">Uncharacterized protein</fullName>
    </submittedName>
</protein>
<reference evidence="1" key="1">
    <citation type="journal article" date="2020" name="Stud. Mycol.">
        <title>101 Dothideomycetes genomes: a test case for predicting lifestyles and emergence of pathogens.</title>
        <authorList>
            <person name="Haridas S."/>
            <person name="Albert R."/>
            <person name="Binder M."/>
            <person name="Bloem J."/>
            <person name="Labutti K."/>
            <person name="Salamov A."/>
            <person name="Andreopoulos B."/>
            <person name="Baker S."/>
            <person name="Barry K."/>
            <person name="Bills G."/>
            <person name="Bluhm B."/>
            <person name="Cannon C."/>
            <person name="Castanera R."/>
            <person name="Culley D."/>
            <person name="Daum C."/>
            <person name="Ezra D."/>
            <person name="Gonzalez J."/>
            <person name="Henrissat B."/>
            <person name="Kuo A."/>
            <person name="Liang C."/>
            <person name="Lipzen A."/>
            <person name="Lutzoni F."/>
            <person name="Magnuson J."/>
            <person name="Mondo S."/>
            <person name="Nolan M."/>
            <person name="Ohm R."/>
            <person name="Pangilinan J."/>
            <person name="Park H.-J."/>
            <person name="Ramirez L."/>
            <person name="Alfaro M."/>
            <person name="Sun H."/>
            <person name="Tritt A."/>
            <person name="Yoshinaga Y."/>
            <person name="Zwiers L.-H."/>
            <person name="Turgeon B."/>
            <person name="Goodwin S."/>
            <person name="Spatafora J."/>
            <person name="Crous P."/>
            <person name="Grigoriev I."/>
        </authorList>
    </citation>
    <scope>NUCLEOTIDE SEQUENCE</scope>
    <source>
        <strain evidence="1">ATCC 200398</strain>
    </source>
</reference>
<dbReference type="Proteomes" id="UP000799755">
    <property type="component" value="Unassembled WGS sequence"/>
</dbReference>
<proteinExistence type="predicted"/>
<accession>A0ACB6R0D9</accession>
<evidence type="ECO:0000313" key="1">
    <source>
        <dbReference type="EMBL" id="KAF2472709.1"/>
    </source>
</evidence>
<keyword evidence="2" id="KW-1185">Reference proteome</keyword>
<dbReference type="EMBL" id="MU003501">
    <property type="protein sequence ID" value="KAF2472709.1"/>
    <property type="molecule type" value="Genomic_DNA"/>
</dbReference>
<sequence>MGDKVVVLKNTEFPMVIRETEDKQYHTIVGYAIVRGFKYEEFEKLGRFQKPLRQAFYFR</sequence>
<evidence type="ECO:0000313" key="2">
    <source>
        <dbReference type="Proteomes" id="UP000799755"/>
    </source>
</evidence>
<comment type="caution">
    <text evidence="1">The sequence shown here is derived from an EMBL/GenBank/DDBJ whole genome shotgun (WGS) entry which is preliminary data.</text>
</comment>